<name>A0ABX8BXM7_9ACTN</name>
<accession>A0ABX8BXM7</accession>
<dbReference type="InterPro" id="IPR038765">
    <property type="entry name" value="Papain-like_cys_pep_sf"/>
</dbReference>
<dbReference type="EMBL" id="CP074132">
    <property type="protein sequence ID" value="QUX26942.1"/>
    <property type="molecule type" value="Genomic_DNA"/>
</dbReference>
<dbReference type="InterPro" id="IPR002931">
    <property type="entry name" value="Transglutaminase-like"/>
</dbReference>
<dbReference type="SMART" id="SM00460">
    <property type="entry name" value="TGc"/>
    <property type="match status" value="1"/>
</dbReference>
<proteinExistence type="predicted"/>
<dbReference type="SUPFAM" id="SSF54001">
    <property type="entry name" value="Cysteine proteinases"/>
    <property type="match status" value="1"/>
</dbReference>
<sequence length="319" mass="35273">MPSAPATRAASPGPYAADAVGPVVERLRRVPDTARRFAQDATVARRWHRLDADLLDALLDAGLPTVGRGEARRFDPYDLSNAALWLGRPSIQRRAVKSWGASLRHNAVALRGPGSDDAPARYCVEVGATCPLPDHPGLCRFTVLGPRGRHERLRDPRDRGALDRWVLPMPTRGLRLPGPVREITARIADVEFLMLPEAVRWDPAFLDRARVSDCGGTAAWLVAEAARRGLEARFSFGVIVARPYSSPHCWAEFRVDGRWWPVDPLLVRLLQGWGGVDPAAWDEDDSPAPLFRRLSDDNTIVVSHRGVWASTSLNTERLT</sequence>
<dbReference type="RefSeq" id="WP_212640030.1">
    <property type="nucleotide sequence ID" value="NZ_CP074132.1"/>
</dbReference>
<feature type="domain" description="Transglutaminase-like" evidence="1">
    <location>
        <begin position="206"/>
        <end position="266"/>
    </location>
</feature>
<protein>
    <submittedName>
        <fullName evidence="2">Transglutaminase domain-containing protein</fullName>
    </submittedName>
</protein>
<evidence type="ECO:0000259" key="1">
    <source>
        <dbReference type="SMART" id="SM00460"/>
    </source>
</evidence>
<organism evidence="2 3">
    <name type="scientific">Nocardiopsis akebiae</name>
    <dbReference type="NCBI Taxonomy" id="2831968"/>
    <lineage>
        <taxon>Bacteria</taxon>
        <taxon>Bacillati</taxon>
        <taxon>Actinomycetota</taxon>
        <taxon>Actinomycetes</taxon>
        <taxon>Streptosporangiales</taxon>
        <taxon>Nocardiopsidaceae</taxon>
        <taxon>Nocardiopsis</taxon>
    </lineage>
</organism>
<evidence type="ECO:0000313" key="2">
    <source>
        <dbReference type="EMBL" id="QUX26942.1"/>
    </source>
</evidence>
<keyword evidence="3" id="KW-1185">Reference proteome</keyword>
<reference evidence="3" key="1">
    <citation type="submission" date="2021-05" db="EMBL/GenBank/DDBJ databases">
        <title>Direct Submission.</title>
        <authorList>
            <person name="Li K."/>
            <person name="Gao J."/>
        </authorList>
    </citation>
    <scope>NUCLEOTIDE SEQUENCE [LARGE SCALE GENOMIC DNA]</scope>
    <source>
        <strain evidence="3">HDS12</strain>
    </source>
</reference>
<dbReference type="Pfam" id="PF01841">
    <property type="entry name" value="Transglut_core"/>
    <property type="match status" value="1"/>
</dbReference>
<dbReference type="Proteomes" id="UP000678016">
    <property type="component" value="Chromosome"/>
</dbReference>
<gene>
    <name evidence="2" type="ORF">KGD83_16405</name>
</gene>
<evidence type="ECO:0000313" key="3">
    <source>
        <dbReference type="Proteomes" id="UP000678016"/>
    </source>
</evidence>